<accession>A0A9D2R9I9</accession>
<dbReference type="AlphaFoldDB" id="A0A9D2R9I9"/>
<evidence type="ECO:0000313" key="2">
    <source>
        <dbReference type="Proteomes" id="UP000823850"/>
    </source>
</evidence>
<sequence>MERKVWEKPVTVVQKFVPNEYVAACYKIKCTTPQHNATFYYLYDDSNHNGTWDDGDRLLYSNGWGGFSGCNRWHKGVIRDNPPEENGFVTRGRNPKWDKAYSVFWWNERLGADSDYHVMTPGNENYESNPNAS</sequence>
<comment type="caution">
    <text evidence="1">The sequence shown here is derived from an EMBL/GenBank/DDBJ whole genome shotgun (WGS) entry which is preliminary data.</text>
</comment>
<dbReference type="Proteomes" id="UP000823850">
    <property type="component" value="Unassembled WGS sequence"/>
</dbReference>
<reference evidence="1" key="2">
    <citation type="submission" date="2021-04" db="EMBL/GenBank/DDBJ databases">
        <authorList>
            <person name="Gilroy R."/>
        </authorList>
    </citation>
    <scope>NUCLEOTIDE SEQUENCE</scope>
    <source>
        <strain evidence="1">ChiW19-6364</strain>
    </source>
</reference>
<proteinExistence type="predicted"/>
<protein>
    <submittedName>
        <fullName evidence="1">Uncharacterized protein</fullName>
    </submittedName>
</protein>
<reference evidence="1" key="1">
    <citation type="journal article" date="2021" name="PeerJ">
        <title>Extensive microbial diversity within the chicken gut microbiome revealed by metagenomics and culture.</title>
        <authorList>
            <person name="Gilroy R."/>
            <person name="Ravi A."/>
            <person name="Getino M."/>
            <person name="Pursley I."/>
            <person name="Horton D.L."/>
            <person name="Alikhan N.F."/>
            <person name="Baker D."/>
            <person name="Gharbi K."/>
            <person name="Hall N."/>
            <person name="Watson M."/>
            <person name="Adriaenssens E.M."/>
            <person name="Foster-Nyarko E."/>
            <person name="Jarju S."/>
            <person name="Secka A."/>
            <person name="Antonio M."/>
            <person name="Oren A."/>
            <person name="Chaudhuri R.R."/>
            <person name="La Ragione R."/>
            <person name="Hildebrand F."/>
            <person name="Pallen M.J."/>
        </authorList>
    </citation>
    <scope>NUCLEOTIDE SEQUENCE</scope>
    <source>
        <strain evidence="1">ChiW19-6364</strain>
    </source>
</reference>
<evidence type="ECO:0000313" key="1">
    <source>
        <dbReference type="EMBL" id="HJD40948.1"/>
    </source>
</evidence>
<dbReference type="EMBL" id="DWUX01000226">
    <property type="protein sequence ID" value="HJD40948.1"/>
    <property type="molecule type" value="Genomic_DNA"/>
</dbReference>
<gene>
    <name evidence="1" type="ORF">H9913_13105</name>
</gene>
<organism evidence="1 2">
    <name type="scientific">Candidatus Blautia stercoripullorum</name>
    <dbReference type="NCBI Taxonomy" id="2838502"/>
    <lineage>
        <taxon>Bacteria</taxon>
        <taxon>Bacillati</taxon>
        <taxon>Bacillota</taxon>
        <taxon>Clostridia</taxon>
        <taxon>Lachnospirales</taxon>
        <taxon>Lachnospiraceae</taxon>
        <taxon>Blautia</taxon>
    </lineage>
</organism>
<name>A0A9D2R9I9_9FIRM</name>